<dbReference type="RefSeq" id="WP_053398421.1">
    <property type="nucleotide sequence ID" value="NZ_DBFJNZ010000049.1"/>
</dbReference>
<dbReference type="Proteomes" id="UP000036951">
    <property type="component" value="Unassembled WGS sequence"/>
</dbReference>
<evidence type="ECO:0008006" key="3">
    <source>
        <dbReference type="Google" id="ProtNLM"/>
    </source>
</evidence>
<dbReference type="InterPro" id="IPR036583">
    <property type="entry name" value="23S_rRNA_IVS_sf"/>
</dbReference>
<dbReference type="InterPro" id="IPR012657">
    <property type="entry name" value="23S_rRNA-intervening_sequence"/>
</dbReference>
<dbReference type="OrthoDB" id="285993at2"/>
<dbReference type="NCBIfam" id="TIGR02436">
    <property type="entry name" value="four helix bundle protein"/>
    <property type="match status" value="1"/>
</dbReference>
<organism evidence="1 2">
    <name type="scientific">Xylanibacter rarus</name>
    <dbReference type="NCBI Taxonomy" id="1676614"/>
    <lineage>
        <taxon>Bacteria</taxon>
        <taxon>Pseudomonadati</taxon>
        <taxon>Bacteroidota</taxon>
        <taxon>Bacteroidia</taxon>
        <taxon>Bacteroidales</taxon>
        <taxon>Prevotellaceae</taxon>
        <taxon>Xylanibacter</taxon>
    </lineage>
</organism>
<sequence length="122" mass="14106">MLQRKENIIQTKTEAFSARIVNMYRYLVEVKHEHIIANQILRSGTSIGANTAESRNAQSKIDFIHKLSIALKEADETEYWLKMLNSGHYITDRQLQSMMNDNEEIIRILTKIIKTSKSSLVP</sequence>
<comment type="caution">
    <text evidence="1">The sequence shown here is derived from an EMBL/GenBank/DDBJ whole genome shotgun (WGS) entry which is preliminary data.</text>
</comment>
<dbReference type="Pfam" id="PF05635">
    <property type="entry name" value="23S_rRNA_IVP"/>
    <property type="match status" value="1"/>
</dbReference>
<dbReference type="PANTHER" id="PTHR38471:SF2">
    <property type="entry name" value="FOUR HELIX BUNDLE PROTEIN"/>
    <property type="match status" value="1"/>
</dbReference>
<protein>
    <recommendedName>
        <fullName evidence="3">Four helix bundle protein</fullName>
    </recommendedName>
</protein>
<evidence type="ECO:0000313" key="2">
    <source>
        <dbReference type="Proteomes" id="UP000036951"/>
    </source>
</evidence>
<accession>A0A8E1QXB1</accession>
<dbReference type="SUPFAM" id="SSF158446">
    <property type="entry name" value="IVS-encoded protein-like"/>
    <property type="match status" value="1"/>
</dbReference>
<dbReference type="PANTHER" id="PTHR38471">
    <property type="entry name" value="FOUR HELIX BUNDLE PROTEIN"/>
    <property type="match status" value="1"/>
</dbReference>
<reference evidence="1 2" key="1">
    <citation type="submission" date="2015-06" db="EMBL/GenBank/DDBJ databases">
        <title>Prevotella sp. 109, sp. nov., a novel member of the family Prevotellaceae isolated from human faeces.</title>
        <authorList>
            <person name="Shkoporov A.N."/>
            <person name="Chaplin A.V."/>
            <person name="Kafarskaia L.I."/>
            <person name="Efimov B.A."/>
        </authorList>
    </citation>
    <scope>NUCLEOTIDE SEQUENCE [LARGE SCALE GENOMIC DNA]</scope>
    <source>
        <strain evidence="1 2">109</strain>
    </source>
</reference>
<dbReference type="PIRSF" id="PIRSF035652">
    <property type="entry name" value="CHP02436"/>
    <property type="match status" value="1"/>
</dbReference>
<evidence type="ECO:0000313" key="1">
    <source>
        <dbReference type="EMBL" id="KOO68461.1"/>
    </source>
</evidence>
<name>A0A8E1QXB1_9BACT</name>
<gene>
    <name evidence="1" type="ORF">ACU52_08050</name>
</gene>
<keyword evidence="2" id="KW-1185">Reference proteome</keyword>
<dbReference type="Gene3D" id="1.20.1440.60">
    <property type="entry name" value="23S rRNA-intervening sequence"/>
    <property type="match status" value="1"/>
</dbReference>
<dbReference type="EMBL" id="LFQU01000013">
    <property type="protein sequence ID" value="KOO68461.1"/>
    <property type="molecule type" value="Genomic_DNA"/>
</dbReference>
<dbReference type="AlphaFoldDB" id="A0A8E1QXB1"/>
<proteinExistence type="predicted"/>